<feature type="binding site" evidence="3">
    <location>
        <position position="173"/>
    </location>
    <ligand>
        <name>Zn(2+)</name>
        <dbReference type="ChEBI" id="CHEBI:29105"/>
        <label>1</label>
        <note>catalytic</note>
    </ligand>
</feature>
<gene>
    <name evidence="4" type="ORF">GCM10007049_38080</name>
</gene>
<comment type="caution">
    <text evidence="4">The sequence shown here is derived from an EMBL/GenBank/DDBJ whole genome shotgun (WGS) entry which is preliminary data.</text>
</comment>
<evidence type="ECO:0000313" key="5">
    <source>
        <dbReference type="Proteomes" id="UP000619457"/>
    </source>
</evidence>
<dbReference type="GO" id="GO:0016832">
    <property type="term" value="F:aldehyde-lyase activity"/>
    <property type="evidence" value="ECO:0007669"/>
    <property type="project" value="InterPro"/>
</dbReference>
<feature type="active site" description="Proton donor" evidence="1">
    <location>
        <position position="79"/>
    </location>
</feature>
<dbReference type="Proteomes" id="UP000619457">
    <property type="component" value="Unassembled WGS sequence"/>
</dbReference>
<evidence type="ECO:0000256" key="3">
    <source>
        <dbReference type="PIRSR" id="PIRSR001359-3"/>
    </source>
</evidence>
<reference evidence="4" key="1">
    <citation type="journal article" date="2014" name="Int. J. Syst. Evol. Microbiol.">
        <title>Complete genome sequence of Corynebacterium casei LMG S-19264T (=DSM 44701T), isolated from a smear-ripened cheese.</title>
        <authorList>
            <consortium name="US DOE Joint Genome Institute (JGI-PGF)"/>
            <person name="Walter F."/>
            <person name="Albersmeier A."/>
            <person name="Kalinowski J."/>
            <person name="Ruckert C."/>
        </authorList>
    </citation>
    <scope>NUCLEOTIDE SEQUENCE</scope>
    <source>
        <strain evidence="4">KCTC 12368</strain>
    </source>
</reference>
<dbReference type="Gene3D" id="3.20.20.70">
    <property type="entry name" value="Aldolase class I"/>
    <property type="match status" value="1"/>
</dbReference>
<feature type="binding site" evidence="2">
    <location>
        <begin position="202"/>
        <end position="204"/>
    </location>
    <ligand>
        <name>dihydroxyacetone phosphate</name>
        <dbReference type="ChEBI" id="CHEBI:57642"/>
    </ligand>
</feature>
<dbReference type="GO" id="GO:0008270">
    <property type="term" value="F:zinc ion binding"/>
    <property type="evidence" value="ECO:0007669"/>
    <property type="project" value="InterPro"/>
</dbReference>
<evidence type="ECO:0000313" key="4">
    <source>
        <dbReference type="EMBL" id="GGZ41131.1"/>
    </source>
</evidence>
<feature type="binding site" evidence="3">
    <location>
        <position position="101"/>
    </location>
    <ligand>
        <name>Zn(2+)</name>
        <dbReference type="ChEBI" id="CHEBI:29105"/>
        <label>2</label>
    </ligand>
</feature>
<dbReference type="PANTHER" id="PTHR30304">
    <property type="entry name" value="D-TAGATOSE-1,6-BISPHOSPHATE ALDOLASE"/>
    <property type="match status" value="1"/>
</dbReference>
<organism evidence="4 5">
    <name type="scientific">Echinicola pacifica</name>
    <dbReference type="NCBI Taxonomy" id="346377"/>
    <lineage>
        <taxon>Bacteria</taxon>
        <taxon>Pseudomonadati</taxon>
        <taxon>Bacteroidota</taxon>
        <taxon>Cytophagia</taxon>
        <taxon>Cytophagales</taxon>
        <taxon>Cyclobacteriaceae</taxon>
        <taxon>Echinicola</taxon>
    </lineage>
</organism>
<feature type="binding site" evidence="3">
    <location>
        <position position="131"/>
    </location>
    <ligand>
        <name>Zn(2+)</name>
        <dbReference type="ChEBI" id="CHEBI:29105"/>
        <label>2</label>
    </ligand>
</feature>
<keyword evidence="3" id="KW-0862">Zinc</keyword>
<dbReference type="InterPro" id="IPR000771">
    <property type="entry name" value="FBA_II"/>
</dbReference>
<keyword evidence="3" id="KW-0479">Metal-binding</keyword>
<dbReference type="EMBL" id="BMWX01000010">
    <property type="protein sequence ID" value="GGZ41131.1"/>
    <property type="molecule type" value="Genomic_DNA"/>
</dbReference>
<dbReference type="SUPFAM" id="SSF51569">
    <property type="entry name" value="Aldolase"/>
    <property type="match status" value="1"/>
</dbReference>
<evidence type="ECO:0000256" key="2">
    <source>
        <dbReference type="PIRSR" id="PIRSR001359-2"/>
    </source>
</evidence>
<feature type="binding site" evidence="3">
    <location>
        <position position="80"/>
    </location>
    <ligand>
        <name>Zn(2+)</name>
        <dbReference type="ChEBI" id="CHEBI:29105"/>
        <label>1</label>
        <note>catalytic</note>
    </ligand>
</feature>
<evidence type="ECO:0000256" key="1">
    <source>
        <dbReference type="PIRSR" id="PIRSR001359-1"/>
    </source>
</evidence>
<dbReference type="GO" id="GO:0005975">
    <property type="term" value="P:carbohydrate metabolic process"/>
    <property type="evidence" value="ECO:0007669"/>
    <property type="project" value="InterPro"/>
</dbReference>
<dbReference type="PIRSF" id="PIRSF001359">
    <property type="entry name" value="F_bP_aldolase_II"/>
    <property type="match status" value="1"/>
</dbReference>
<name>A0A918QCQ2_9BACT</name>
<sequence>MKLKSKLQEFQQHKRGLLATNFYNYETLNGVLTAASNLGEPVILQLTKSSIDYMGLNTAVALGRAALAEHGVEGWIHLDHGGSVDLAQACLDAGFDSVMIDGSELPFEENVKITSEVVKRAHKYGANVEAELGYVAKLGQSHEHAGFTTADEAKAFVEATGVDALAISIGTAHGFYKEEPKLQFDRLSAIAEVTEATLVLHGSSGVPESQLREAISRGIVKVNLATEIKNIFMKTLQQQLRDNEEIDLRKVFPFATKAVTELVEYKLNIMKNKK</sequence>
<dbReference type="InterPro" id="IPR013785">
    <property type="entry name" value="Aldolase_TIM"/>
</dbReference>
<dbReference type="RefSeq" id="WP_018473656.1">
    <property type="nucleotide sequence ID" value="NZ_BMWX01000010.1"/>
</dbReference>
<proteinExistence type="predicted"/>
<keyword evidence="5" id="KW-1185">Reference proteome</keyword>
<reference evidence="4" key="2">
    <citation type="submission" date="2020-09" db="EMBL/GenBank/DDBJ databases">
        <authorList>
            <person name="Sun Q."/>
            <person name="Kim S."/>
        </authorList>
    </citation>
    <scope>NUCLEOTIDE SEQUENCE</scope>
    <source>
        <strain evidence="4">KCTC 12368</strain>
    </source>
</reference>
<accession>A0A918QCQ2</accession>
<dbReference type="PANTHER" id="PTHR30304:SF0">
    <property type="entry name" value="D-TAGATOSE-1,6-BISPHOSPHATE ALDOLASE SUBUNIT GATY-RELATED"/>
    <property type="match status" value="1"/>
</dbReference>
<comment type="cofactor">
    <cofactor evidence="3">
        <name>Zn(2+)</name>
        <dbReference type="ChEBI" id="CHEBI:29105"/>
    </cofactor>
    <text evidence="3">Binds 2 Zn(2+) ions per subunit. One is catalytic and the other provides a structural contribution.</text>
</comment>
<protein>
    <submittedName>
        <fullName evidence="4">Fructose-bisphosphate aldolase</fullName>
    </submittedName>
</protein>
<dbReference type="CDD" id="cd00947">
    <property type="entry name" value="TBP_aldolase_IIB"/>
    <property type="match status" value="1"/>
</dbReference>
<feature type="binding site" evidence="3">
    <location>
        <position position="201"/>
    </location>
    <ligand>
        <name>Zn(2+)</name>
        <dbReference type="ChEBI" id="CHEBI:29105"/>
        <label>1</label>
        <note>catalytic</note>
    </ligand>
</feature>
<dbReference type="Pfam" id="PF01116">
    <property type="entry name" value="F_bP_aldolase"/>
    <property type="match status" value="1"/>
</dbReference>
<feature type="binding site" evidence="2">
    <location>
        <begin position="223"/>
        <end position="226"/>
    </location>
    <ligand>
        <name>dihydroxyacetone phosphate</name>
        <dbReference type="ChEBI" id="CHEBI:57642"/>
    </ligand>
</feature>
<feature type="binding site" evidence="2">
    <location>
        <position position="174"/>
    </location>
    <ligand>
        <name>dihydroxyacetone phosphate</name>
        <dbReference type="ChEBI" id="CHEBI:57642"/>
    </ligand>
</feature>
<dbReference type="AlphaFoldDB" id="A0A918QCQ2"/>
<dbReference type="InterPro" id="IPR050246">
    <property type="entry name" value="Class_II_FBP_aldolase"/>
</dbReference>
<dbReference type="NCBIfam" id="TIGR00167">
    <property type="entry name" value="cbbA"/>
    <property type="match status" value="1"/>
</dbReference>